<dbReference type="AlphaFoldDB" id="A0A0H5C6G8"/>
<dbReference type="EMBL" id="CDQK01000004">
    <property type="protein sequence ID" value="CEP23618.1"/>
    <property type="molecule type" value="Genomic_DNA"/>
</dbReference>
<reference evidence="8" key="2">
    <citation type="journal article" date="2015" name="J. Biotechnol.">
        <title>The structure of the Cyberlindnera jadinii genome and its relation to Candida utilis analyzed by the occurrence of single nucleotide polymorphisms.</title>
        <authorList>
            <person name="Rupp O."/>
            <person name="Brinkrolf K."/>
            <person name="Buerth C."/>
            <person name="Kunigo M."/>
            <person name="Schneider J."/>
            <person name="Jaenicke S."/>
            <person name="Goesmann A."/>
            <person name="Puehler A."/>
            <person name="Jaeger K.-E."/>
            <person name="Ernst J.F."/>
        </authorList>
    </citation>
    <scope>NUCLEOTIDE SEQUENCE [LARGE SCALE GENOMIC DNA]</scope>
    <source>
        <strain evidence="8">ATCC 18201 / CBS 1600 / BCRC 20928 / JCM 3617 / NBRC 0987 / NRRL Y-1542</strain>
    </source>
</reference>
<dbReference type="GO" id="GO:0032798">
    <property type="term" value="C:Swi5-Sfr1 complex"/>
    <property type="evidence" value="ECO:0007669"/>
    <property type="project" value="TreeGrafter"/>
</dbReference>
<dbReference type="Gene3D" id="1.20.5.170">
    <property type="match status" value="1"/>
</dbReference>
<dbReference type="Proteomes" id="UP000038830">
    <property type="component" value="Unassembled WGS sequence"/>
</dbReference>
<dbReference type="PANTHER" id="PTHR28529:SF2">
    <property type="entry name" value="DNA REPAIR PROTEIN SWI5 HOMOLOG"/>
    <property type="match status" value="1"/>
</dbReference>
<evidence type="ECO:0000256" key="4">
    <source>
        <dbReference type="SAM" id="Coils"/>
    </source>
</evidence>
<evidence type="ECO:0000313" key="7">
    <source>
        <dbReference type="EMBL" id="ODV73489.1"/>
    </source>
</evidence>
<evidence type="ECO:0000313" key="6">
    <source>
        <dbReference type="EMBL" id="CEP23618.1"/>
    </source>
</evidence>
<reference evidence="7 9" key="3">
    <citation type="journal article" date="2016" name="Proc. Natl. Acad. Sci. U.S.A.">
        <title>Comparative genomics of biotechnologically important yeasts.</title>
        <authorList>
            <person name="Riley R."/>
            <person name="Haridas S."/>
            <person name="Wolfe K.H."/>
            <person name="Lopes M.R."/>
            <person name="Hittinger C.T."/>
            <person name="Goeker M."/>
            <person name="Salamov A.A."/>
            <person name="Wisecaver J.H."/>
            <person name="Long T.M."/>
            <person name="Calvey C.H."/>
            <person name="Aerts A.L."/>
            <person name="Barry K.W."/>
            <person name="Choi C."/>
            <person name="Clum A."/>
            <person name="Coughlan A.Y."/>
            <person name="Deshpande S."/>
            <person name="Douglass A.P."/>
            <person name="Hanson S.J."/>
            <person name="Klenk H.-P."/>
            <person name="LaButti K.M."/>
            <person name="Lapidus A."/>
            <person name="Lindquist E.A."/>
            <person name="Lipzen A.M."/>
            <person name="Meier-Kolthoff J.P."/>
            <person name="Ohm R.A."/>
            <person name="Otillar R.P."/>
            <person name="Pangilinan J.L."/>
            <person name="Peng Y."/>
            <person name="Rokas A."/>
            <person name="Rosa C.A."/>
            <person name="Scheuner C."/>
            <person name="Sibirny A.A."/>
            <person name="Slot J.C."/>
            <person name="Stielow J.B."/>
            <person name="Sun H."/>
            <person name="Kurtzman C.P."/>
            <person name="Blackwell M."/>
            <person name="Grigoriev I.V."/>
            <person name="Jeffries T.W."/>
        </authorList>
    </citation>
    <scope>NUCLEOTIDE SEQUENCE [LARGE SCALE GENOMIC DNA]</scope>
    <source>
        <strain evidence="9">ATCC 18201 / CBS 1600 / BCRC 20928 / JCM 3617 / NBRC 0987 / NRRL Y-1542</strain>
        <strain evidence="7">NRRL Y-1542</strain>
    </source>
</reference>
<dbReference type="Pfam" id="PF07061">
    <property type="entry name" value="Swi5"/>
    <property type="match status" value="1"/>
</dbReference>
<evidence type="ECO:0000256" key="3">
    <source>
        <dbReference type="ARBA" id="ARBA00023204"/>
    </source>
</evidence>
<dbReference type="OrthoDB" id="3978967at2759"/>
<dbReference type="PANTHER" id="PTHR28529">
    <property type="entry name" value="DNA REPAIR PROTEIN SWI5 HOMOLOG"/>
    <property type="match status" value="1"/>
</dbReference>
<keyword evidence="2" id="KW-0227">DNA damage</keyword>
<evidence type="ECO:0000256" key="5">
    <source>
        <dbReference type="SAM" id="MobiDB-lite"/>
    </source>
</evidence>
<dbReference type="InterPro" id="IPR010760">
    <property type="entry name" value="DNA-repair_Swi5"/>
</dbReference>
<dbReference type="Proteomes" id="UP000094389">
    <property type="component" value="Unassembled WGS sequence"/>
</dbReference>
<organism evidence="6 8">
    <name type="scientific">Cyberlindnera jadinii (strain ATCC 18201 / CBS 1600 / BCRC 20928 / JCM 3617 / NBRC 0987 / NRRL Y-1542)</name>
    <name type="common">Torula yeast</name>
    <name type="synonym">Candida utilis</name>
    <dbReference type="NCBI Taxonomy" id="983966"/>
    <lineage>
        <taxon>Eukaryota</taxon>
        <taxon>Fungi</taxon>
        <taxon>Dikarya</taxon>
        <taxon>Ascomycota</taxon>
        <taxon>Saccharomycotina</taxon>
        <taxon>Saccharomycetes</taxon>
        <taxon>Phaffomycetales</taxon>
        <taxon>Phaffomycetaceae</taxon>
        <taxon>Cyberlindnera</taxon>
    </lineage>
</organism>
<accession>A0A1E4S1W6</accession>
<comment type="similarity">
    <text evidence="1">Belongs to the SWI5/SAE3 family.</text>
</comment>
<feature type="coiled-coil region" evidence="4">
    <location>
        <begin position="10"/>
        <end position="44"/>
    </location>
</feature>
<proteinExistence type="inferred from homology"/>
<evidence type="ECO:0000313" key="8">
    <source>
        <dbReference type="Proteomes" id="UP000038830"/>
    </source>
</evidence>
<sequence>MYKCRRNESAHSIELRLRVKEAKLQDLQRQTQQLEDEVLLLQGEDSYKDAQELVTRHIGQLHRYNELRDIAMSLMTMIADQRQTSLSKVADEIGADVPEDGPRSHGSVTAHKC</sequence>
<reference evidence="6" key="1">
    <citation type="submission" date="2014-12" db="EMBL/GenBank/DDBJ databases">
        <authorList>
            <person name="Jaenicke S."/>
        </authorList>
    </citation>
    <scope>NUCLEOTIDE SEQUENCE [LARGE SCALE GENOMIC DNA]</scope>
    <source>
        <strain evidence="6">CBS1600</strain>
    </source>
</reference>
<evidence type="ECO:0000256" key="1">
    <source>
        <dbReference type="ARBA" id="ARBA00008060"/>
    </source>
</evidence>
<dbReference type="GO" id="GO:0010772">
    <property type="term" value="P:meiotic DNA recombinase assembly involved in reciprocal meiotic recombination"/>
    <property type="evidence" value="ECO:0007669"/>
    <property type="project" value="TreeGrafter"/>
</dbReference>
<dbReference type="GO" id="GO:0034974">
    <property type="term" value="C:Swi5-Swi2 complex"/>
    <property type="evidence" value="ECO:0007669"/>
    <property type="project" value="TreeGrafter"/>
</dbReference>
<evidence type="ECO:0000313" key="9">
    <source>
        <dbReference type="Proteomes" id="UP000094389"/>
    </source>
</evidence>
<dbReference type="EMBL" id="KV453930">
    <property type="protein sequence ID" value="ODV73489.1"/>
    <property type="molecule type" value="Genomic_DNA"/>
</dbReference>
<keyword evidence="4" id="KW-0175">Coiled coil</keyword>
<evidence type="ECO:0000256" key="2">
    <source>
        <dbReference type="ARBA" id="ARBA00022763"/>
    </source>
</evidence>
<dbReference type="GO" id="GO:0000709">
    <property type="term" value="P:meiotic joint molecule formation"/>
    <property type="evidence" value="ECO:0007669"/>
    <property type="project" value="TreeGrafter"/>
</dbReference>
<name>A0A0H5C6G8_CYBJN</name>
<keyword evidence="3" id="KW-0234">DNA repair</keyword>
<feature type="region of interest" description="Disordered" evidence="5">
    <location>
        <begin position="94"/>
        <end position="113"/>
    </location>
</feature>
<protein>
    <submittedName>
        <fullName evidence="6">Uncharacterized protein</fullName>
    </submittedName>
</protein>
<keyword evidence="9" id="KW-1185">Reference proteome</keyword>
<accession>A0A0H5C6G8</accession>
<gene>
    <name evidence="6" type="ORF">BN1211_4253</name>
    <name evidence="7" type="ORF">CYBJADRAFT_84435</name>
</gene>